<name>A0A0S2K2Q2_9GAMM</name>
<evidence type="ECO:0000256" key="4">
    <source>
        <dbReference type="ARBA" id="ARBA00022989"/>
    </source>
</evidence>
<keyword evidence="5 6" id="KW-0472">Membrane</keyword>
<dbReference type="GO" id="GO:0005886">
    <property type="term" value="C:plasma membrane"/>
    <property type="evidence" value="ECO:0007669"/>
    <property type="project" value="UniProtKB-SubCell"/>
</dbReference>
<evidence type="ECO:0000313" key="7">
    <source>
        <dbReference type="EMBL" id="ALO42505.1"/>
    </source>
</evidence>
<dbReference type="EMBL" id="CP013187">
    <property type="protein sequence ID" value="ALO42505.1"/>
    <property type="molecule type" value="Genomic_DNA"/>
</dbReference>
<organism evidence="7 8">
    <name type="scientific">Pseudoalteromonas phenolica</name>
    <dbReference type="NCBI Taxonomy" id="161398"/>
    <lineage>
        <taxon>Bacteria</taxon>
        <taxon>Pseudomonadati</taxon>
        <taxon>Pseudomonadota</taxon>
        <taxon>Gammaproteobacteria</taxon>
        <taxon>Alteromonadales</taxon>
        <taxon>Pseudoalteromonadaceae</taxon>
        <taxon>Pseudoalteromonas</taxon>
    </lineage>
</organism>
<dbReference type="RefSeq" id="WP_058030164.1">
    <property type="nucleotide sequence ID" value="NZ_CP013187.1"/>
</dbReference>
<dbReference type="PANTHER" id="PTHR30086:SF20">
    <property type="entry name" value="ARGININE EXPORTER PROTEIN ARGO-RELATED"/>
    <property type="match status" value="1"/>
</dbReference>
<sequence>MLIDYTLILLYVSSIVVFLGTPGPVAVLVANSSVNGGISAGMKTIIGTNLASIILISVSFLMINGIFSANDHALSFLTFFGALYLIYFSIDTLKSKVNLSKESVDKNKSKSWLRSGFLIGISNPKDILFFIAFFPAFFNVTDNKTASMFLLLTIWVILDYALLFLLSFFFTKVSKENTANKINKCSGSILLLIACFALYTSAPEVFQVLA</sequence>
<dbReference type="Proteomes" id="UP000061457">
    <property type="component" value="Chromosome I"/>
</dbReference>
<dbReference type="GO" id="GO:0015171">
    <property type="term" value="F:amino acid transmembrane transporter activity"/>
    <property type="evidence" value="ECO:0007669"/>
    <property type="project" value="TreeGrafter"/>
</dbReference>
<dbReference type="KEGG" id="pphe:PP2015_2007"/>
<feature type="transmembrane region" description="Helical" evidence="6">
    <location>
        <begin position="73"/>
        <end position="90"/>
    </location>
</feature>
<comment type="subcellular location">
    <subcellularLocation>
        <location evidence="1">Cell membrane</location>
        <topology evidence="1">Multi-pass membrane protein</topology>
    </subcellularLocation>
</comment>
<dbReference type="PANTHER" id="PTHR30086">
    <property type="entry name" value="ARGININE EXPORTER PROTEIN ARGO"/>
    <property type="match status" value="1"/>
</dbReference>
<dbReference type="InterPro" id="IPR001123">
    <property type="entry name" value="LeuE-type"/>
</dbReference>
<keyword evidence="2" id="KW-1003">Cell membrane</keyword>
<evidence type="ECO:0000313" key="8">
    <source>
        <dbReference type="Proteomes" id="UP000061457"/>
    </source>
</evidence>
<keyword evidence="3 6" id="KW-0812">Transmembrane</keyword>
<feature type="transmembrane region" description="Helical" evidence="6">
    <location>
        <begin position="146"/>
        <end position="170"/>
    </location>
</feature>
<feature type="transmembrane region" description="Helical" evidence="6">
    <location>
        <begin position="50"/>
        <end position="67"/>
    </location>
</feature>
<reference evidence="8" key="1">
    <citation type="submission" date="2015-11" db="EMBL/GenBank/DDBJ databases">
        <authorList>
            <person name="Kim K.M."/>
        </authorList>
    </citation>
    <scope>NUCLEOTIDE SEQUENCE [LARGE SCALE GENOMIC DNA]</scope>
    <source>
        <strain evidence="8">KCTC 12086</strain>
    </source>
</reference>
<keyword evidence="8" id="KW-1185">Reference proteome</keyword>
<feature type="transmembrane region" description="Helical" evidence="6">
    <location>
        <begin position="6"/>
        <end position="29"/>
    </location>
</feature>
<keyword evidence="4 6" id="KW-1133">Transmembrane helix</keyword>
<dbReference type="Pfam" id="PF01810">
    <property type="entry name" value="LysE"/>
    <property type="match status" value="1"/>
</dbReference>
<feature type="transmembrane region" description="Helical" evidence="6">
    <location>
        <begin position="182"/>
        <end position="202"/>
    </location>
</feature>
<evidence type="ECO:0000256" key="6">
    <source>
        <dbReference type="SAM" id="Phobius"/>
    </source>
</evidence>
<protein>
    <submittedName>
        <fullName evidence="7">Translocator protein, LysE family</fullName>
    </submittedName>
</protein>
<dbReference type="OrthoDB" id="9799367at2"/>
<evidence type="ECO:0000256" key="1">
    <source>
        <dbReference type="ARBA" id="ARBA00004651"/>
    </source>
</evidence>
<gene>
    <name evidence="7" type="ORF">PP2015_2007</name>
</gene>
<dbReference type="AlphaFoldDB" id="A0A0S2K2Q2"/>
<dbReference type="STRING" id="161398.PP2015_2007"/>
<evidence type="ECO:0000256" key="5">
    <source>
        <dbReference type="ARBA" id="ARBA00023136"/>
    </source>
</evidence>
<evidence type="ECO:0000256" key="2">
    <source>
        <dbReference type="ARBA" id="ARBA00022475"/>
    </source>
</evidence>
<proteinExistence type="predicted"/>
<evidence type="ECO:0000256" key="3">
    <source>
        <dbReference type="ARBA" id="ARBA00022692"/>
    </source>
</evidence>
<accession>A0A0S2K2Q2</accession>
<dbReference type="PATRIC" id="fig|161398.10.peg.2038"/>